<dbReference type="PANTHER" id="PTHR21345">
    <property type="entry name" value="SPIRE"/>
    <property type="match status" value="1"/>
</dbReference>
<name>A0A9Q1HW85_CONCO</name>
<keyword evidence="12" id="KW-0206">Cytoskeleton</keyword>
<dbReference type="GO" id="GO:0005856">
    <property type="term" value="C:cytoskeleton"/>
    <property type="evidence" value="ECO:0007669"/>
    <property type="project" value="UniProtKB-SubCell"/>
</dbReference>
<evidence type="ECO:0000259" key="14">
    <source>
        <dbReference type="PROSITE" id="PS51377"/>
    </source>
</evidence>
<dbReference type="EMBL" id="JAFJMO010000010">
    <property type="protein sequence ID" value="KAJ8265338.1"/>
    <property type="molecule type" value="Genomic_DNA"/>
</dbReference>
<evidence type="ECO:0000256" key="8">
    <source>
        <dbReference type="ARBA" id="ARBA00022737"/>
    </source>
</evidence>
<dbReference type="PANTHER" id="PTHR21345:SF9">
    <property type="entry name" value="KIND DOMAIN-CONTAINING PROTEIN"/>
    <property type="match status" value="1"/>
</dbReference>
<evidence type="ECO:0000256" key="3">
    <source>
        <dbReference type="ARBA" id="ARBA00004413"/>
    </source>
</evidence>
<keyword evidence="10" id="KW-0472">Membrane</keyword>
<dbReference type="SMART" id="SM00750">
    <property type="entry name" value="KIND"/>
    <property type="match status" value="1"/>
</dbReference>
<dbReference type="GO" id="GO:0030041">
    <property type="term" value="P:actin filament polymerization"/>
    <property type="evidence" value="ECO:0007669"/>
    <property type="project" value="TreeGrafter"/>
</dbReference>
<evidence type="ECO:0000313" key="16">
    <source>
        <dbReference type="Proteomes" id="UP001152803"/>
    </source>
</evidence>
<dbReference type="GO" id="GO:0008017">
    <property type="term" value="F:microtubule binding"/>
    <property type="evidence" value="ECO:0007669"/>
    <property type="project" value="TreeGrafter"/>
</dbReference>
<evidence type="ECO:0000313" key="15">
    <source>
        <dbReference type="EMBL" id="KAJ8265338.1"/>
    </source>
</evidence>
<keyword evidence="8" id="KW-0677">Repeat</keyword>
<sequence>MEYPVYVTATSQISLDKILELQDQPINEEQAWALCYQLCTLLSEDQYARRGEFYTSRRMVQLPGRNNILLINDGNVCLRMDDSSTDYFAFETEDELVDYLGRLIYSCLDWGLDSSVERELNETLEVLLCQMTKVNLQESMQESFQPLCTFSEVIQICENRLYEPAQAARHYRDICSALFSDTVELCQYFHNVQRNKDALQKIIVEPETRTVSQDAPHWVFAWKHLMEDLCRGVTLRPVEWLNLSTPLPVEHSPFQQLLEDIKIKRYKLRKIQTVGKTYMSGHHEALLKAISSRSNLKPALERKLKTRPKEKASLHELLMGEIRKADQLKLLSSRKKRFSDKDDCFSPLNCPIPYGEGTATEDNPFLLSPFLTPKTEEEPFKEPVFQQVNTGVGPEWEFCPALSSSPLDPFCGSSRRHSRSCSLGSHLYKLERSCAKVNVPLTISEVIKRRQTEMRTLKNIYSDRFKKWRVCSSCSKRSLYFTWHNCCFLCNRVVCPECCMKMHLPYKWCVNLPVSFFKKIVLSNGCERDVSHFWRERSTWDHTRVPLVLESHITNTLPQPGLAMRDWYSQDICTECKKVLLEACDSVFRLSPVPSSKEI</sequence>
<dbReference type="Proteomes" id="UP001152803">
    <property type="component" value="Unassembled WGS sequence"/>
</dbReference>
<dbReference type="GO" id="GO:0040038">
    <property type="term" value="P:polar body extrusion after meiotic divisions"/>
    <property type="evidence" value="ECO:0007669"/>
    <property type="project" value="TreeGrafter"/>
</dbReference>
<keyword evidence="9" id="KW-0653">Protein transport</keyword>
<dbReference type="GO" id="GO:0051295">
    <property type="term" value="P:establishment of meiotic spindle localization"/>
    <property type="evidence" value="ECO:0007669"/>
    <property type="project" value="TreeGrafter"/>
</dbReference>
<keyword evidence="13" id="KW-0968">Cytoplasmic vesicle</keyword>
<dbReference type="Pfam" id="PF16474">
    <property type="entry name" value="KIND"/>
    <property type="match status" value="2"/>
</dbReference>
<evidence type="ECO:0000256" key="1">
    <source>
        <dbReference type="ARBA" id="ARBA00004180"/>
    </source>
</evidence>
<dbReference type="GO" id="GO:0005886">
    <property type="term" value="C:plasma membrane"/>
    <property type="evidence" value="ECO:0007669"/>
    <property type="project" value="UniProtKB-SubCell"/>
</dbReference>
<evidence type="ECO:0000256" key="4">
    <source>
        <dbReference type="ARBA" id="ARBA00010956"/>
    </source>
</evidence>
<dbReference type="GO" id="GO:0045010">
    <property type="term" value="P:actin nucleation"/>
    <property type="evidence" value="ECO:0007669"/>
    <property type="project" value="InterPro"/>
</dbReference>
<gene>
    <name evidence="15" type="ORF">COCON_G00144370</name>
</gene>
<dbReference type="OrthoDB" id="10043757at2759"/>
<dbReference type="GO" id="GO:0048193">
    <property type="term" value="P:Golgi vesicle transport"/>
    <property type="evidence" value="ECO:0007669"/>
    <property type="project" value="TreeGrafter"/>
</dbReference>
<feature type="domain" description="KIND" evidence="14">
    <location>
        <begin position="13"/>
        <end position="185"/>
    </location>
</feature>
<protein>
    <recommendedName>
        <fullName evidence="14">KIND domain-containing protein</fullName>
    </recommendedName>
</protein>
<accession>A0A9Q1HW85</accession>
<evidence type="ECO:0000256" key="12">
    <source>
        <dbReference type="ARBA" id="ARBA00023212"/>
    </source>
</evidence>
<comment type="subcellular location">
    <subcellularLocation>
        <location evidence="3">Cell membrane</location>
        <topology evidence="3">Peripheral membrane protein</topology>
        <orientation evidence="3">Cytoplasmic side</orientation>
    </subcellularLocation>
    <subcellularLocation>
        <location evidence="2">Cytoplasm</location>
        <location evidence="2">Cytoskeleton</location>
    </subcellularLocation>
    <subcellularLocation>
        <location evidence="1">Cytoplasmic vesicle membrane</location>
        <topology evidence="1">Peripheral membrane protein</topology>
        <orientation evidence="1">Cytoplasmic side</orientation>
    </subcellularLocation>
</comment>
<evidence type="ECO:0000256" key="9">
    <source>
        <dbReference type="ARBA" id="ARBA00022927"/>
    </source>
</evidence>
<evidence type="ECO:0000256" key="10">
    <source>
        <dbReference type="ARBA" id="ARBA00023136"/>
    </source>
</evidence>
<dbReference type="GO" id="GO:0030659">
    <property type="term" value="C:cytoplasmic vesicle membrane"/>
    <property type="evidence" value="ECO:0007669"/>
    <property type="project" value="UniProtKB-SubCell"/>
</dbReference>
<comment type="similarity">
    <text evidence="4">Belongs to the spire family.</text>
</comment>
<evidence type="ECO:0000256" key="7">
    <source>
        <dbReference type="ARBA" id="ARBA00022490"/>
    </source>
</evidence>
<proteinExistence type="inferred from homology"/>
<organism evidence="15 16">
    <name type="scientific">Conger conger</name>
    <name type="common">Conger eel</name>
    <name type="synonym">Muraena conger</name>
    <dbReference type="NCBI Taxonomy" id="82655"/>
    <lineage>
        <taxon>Eukaryota</taxon>
        <taxon>Metazoa</taxon>
        <taxon>Chordata</taxon>
        <taxon>Craniata</taxon>
        <taxon>Vertebrata</taxon>
        <taxon>Euteleostomi</taxon>
        <taxon>Actinopterygii</taxon>
        <taxon>Neopterygii</taxon>
        <taxon>Teleostei</taxon>
        <taxon>Anguilliformes</taxon>
        <taxon>Congridae</taxon>
        <taxon>Conger</taxon>
    </lineage>
</organism>
<dbReference type="InterPro" id="IPR029901">
    <property type="entry name" value="Spire"/>
</dbReference>
<evidence type="ECO:0000256" key="2">
    <source>
        <dbReference type="ARBA" id="ARBA00004245"/>
    </source>
</evidence>
<keyword evidence="16" id="KW-1185">Reference proteome</keyword>
<reference evidence="15" key="1">
    <citation type="journal article" date="2023" name="Science">
        <title>Genome structures resolve the early diversification of teleost fishes.</title>
        <authorList>
            <person name="Parey E."/>
            <person name="Louis A."/>
            <person name="Montfort J."/>
            <person name="Bouchez O."/>
            <person name="Roques C."/>
            <person name="Iampietro C."/>
            <person name="Lluch J."/>
            <person name="Castinel A."/>
            <person name="Donnadieu C."/>
            <person name="Desvignes T."/>
            <person name="Floi Bucao C."/>
            <person name="Jouanno E."/>
            <person name="Wen M."/>
            <person name="Mejri S."/>
            <person name="Dirks R."/>
            <person name="Jansen H."/>
            <person name="Henkel C."/>
            <person name="Chen W.J."/>
            <person name="Zahm M."/>
            <person name="Cabau C."/>
            <person name="Klopp C."/>
            <person name="Thompson A.W."/>
            <person name="Robinson-Rechavi M."/>
            <person name="Braasch I."/>
            <person name="Lecointre G."/>
            <person name="Bobe J."/>
            <person name="Postlethwait J.H."/>
            <person name="Berthelot C."/>
            <person name="Roest Crollius H."/>
            <person name="Guiguen Y."/>
        </authorList>
    </citation>
    <scope>NUCLEOTIDE SEQUENCE</scope>
    <source>
        <strain evidence="15">Concon-B</strain>
    </source>
</reference>
<evidence type="ECO:0000256" key="5">
    <source>
        <dbReference type="ARBA" id="ARBA00022448"/>
    </source>
</evidence>
<evidence type="ECO:0000256" key="13">
    <source>
        <dbReference type="ARBA" id="ARBA00023329"/>
    </source>
</evidence>
<evidence type="ECO:0000256" key="6">
    <source>
        <dbReference type="ARBA" id="ARBA00022475"/>
    </source>
</evidence>
<dbReference type="Gene3D" id="1.10.510.10">
    <property type="entry name" value="Transferase(Phosphotransferase) domain 1"/>
    <property type="match status" value="1"/>
</dbReference>
<dbReference type="InterPro" id="IPR011019">
    <property type="entry name" value="KIND_dom"/>
</dbReference>
<dbReference type="GO" id="GO:0036089">
    <property type="term" value="P:cleavage furrow formation"/>
    <property type="evidence" value="ECO:0007669"/>
    <property type="project" value="TreeGrafter"/>
</dbReference>
<dbReference type="GO" id="GO:0003779">
    <property type="term" value="F:actin binding"/>
    <property type="evidence" value="ECO:0007669"/>
    <property type="project" value="UniProtKB-KW"/>
</dbReference>
<dbReference type="PROSITE" id="PS51377">
    <property type="entry name" value="KIND"/>
    <property type="match status" value="1"/>
</dbReference>
<dbReference type="GO" id="GO:0015031">
    <property type="term" value="P:protein transport"/>
    <property type="evidence" value="ECO:0007669"/>
    <property type="project" value="UniProtKB-KW"/>
</dbReference>
<evidence type="ECO:0000256" key="11">
    <source>
        <dbReference type="ARBA" id="ARBA00023203"/>
    </source>
</evidence>
<keyword evidence="6" id="KW-1003">Cell membrane</keyword>
<keyword evidence="11" id="KW-0009">Actin-binding</keyword>
<dbReference type="GO" id="GO:0005938">
    <property type="term" value="C:cell cortex"/>
    <property type="evidence" value="ECO:0007669"/>
    <property type="project" value="TreeGrafter"/>
</dbReference>
<dbReference type="AlphaFoldDB" id="A0A9Q1HW85"/>
<keyword evidence="7" id="KW-0963">Cytoplasm</keyword>
<keyword evidence="5" id="KW-0813">Transport</keyword>
<comment type="caution">
    <text evidence="15">The sequence shown here is derived from an EMBL/GenBank/DDBJ whole genome shotgun (WGS) entry which is preliminary data.</text>
</comment>
<dbReference type="GO" id="GO:0051639">
    <property type="term" value="P:actin filament network formation"/>
    <property type="evidence" value="ECO:0007669"/>
    <property type="project" value="TreeGrafter"/>
</dbReference>